<gene>
    <name evidence="3" type="ORF">JEU11_05040</name>
</gene>
<evidence type="ECO:0000313" key="3">
    <source>
        <dbReference type="EMBL" id="MBJ2135814.1"/>
    </source>
</evidence>
<accession>A0ABS0WBJ1</accession>
<sequence length="391" mass="45937">MPNIFLYALNKKKNVYKHKWLDSQDQRRIKNVELIPQRVTLKTITNCCYELRKFLLWLSDFSESKRHISVENHHNLPEEILNYYINDVLVEERQTSEKMVDLAVSSLSHYYNYLTYHGFTSFKKIEVKGDNRGKARDNTRKRNVVLYLSAKLRAELYANSDNLREECLLRAGGECGLRSKENVGFLLNDFKVGTTVYQGMESLFKMLDQENLSDKQDFKYWLQGKYSKSRKNGLGGKSRWIYIPRDTLERFKLYFETERPDCEHKSLFATTSSNSKFGPIREYQATRDFKAIRTIVIGKQKLGLFPSYMDLLEKAHTYHVLRHSFGTDKFYEVAEENGLQIENVTHMDKPYLVVAELLGHETDGIAAPQTTRKYIRSVKEKIRQEKNNKID</sequence>
<dbReference type="InterPro" id="IPR002104">
    <property type="entry name" value="Integrase_catalytic"/>
</dbReference>
<proteinExistence type="predicted"/>
<reference evidence="3 4" key="1">
    <citation type="submission" date="2020-12" db="EMBL/GenBank/DDBJ databases">
        <title>Draft genome sequences of nine environmental bacterial isolates colonizing plastic.</title>
        <authorList>
            <person name="Borre I."/>
            <person name="Sonnenschein E.C."/>
        </authorList>
    </citation>
    <scope>NUCLEOTIDE SEQUENCE [LARGE SCALE GENOMIC DNA]</scope>
    <source>
        <strain evidence="3 4">IB30</strain>
    </source>
</reference>
<dbReference type="Proteomes" id="UP000649232">
    <property type="component" value="Unassembled WGS sequence"/>
</dbReference>
<evidence type="ECO:0000256" key="1">
    <source>
        <dbReference type="ARBA" id="ARBA00023172"/>
    </source>
</evidence>
<name>A0ABS0WBJ1_9ALTE</name>
<dbReference type="InterPro" id="IPR011010">
    <property type="entry name" value="DNA_brk_join_enz"/>
</dbReference>
<evidence type="ECO:0000313" key="4">
    <source>
        <dbReference type="Proteomes" id="UP000649232"/>
    </source>
</evidence>
<organism evidence="3 4">
    <name type="scientific">Paraglaciecola chathamensis</name>
    <dbReference type="NCBI Taxonomy" id="368405"/>
    <lineage>
        <taxon>Bacteria</taxon>
        <taxon>Pseudomonadati</taxon>
        <taxon>Pseudomonadota</taxon>
        <taxon>Gammaproteobacteria</taxon>
        <taxon>Alteromonadales</taxon>
        <taxon>Alteromonadaceae</taxon>
        <taxon>Paraglaciecola</taxon>
    </lineage>
</organism>
<dbReference type="Gene3D" id="1.10.443.10">
    <property type="entry name" value="Intergrase catalytic core"/>
    <property type="match status" value="1"/>
</dbReference>
<evidence type="ECO:0000259" key="2">
    <source>
        <dbReference type="PROSITE" id="PS51898"/>
    </source>
</evidence>
<keyword evidence="1" id="KW-0233">DNA recombination</keyword>
<dbReference type="InterPro" id="IPR013762">
    <property type="entry name" value="Integrase-like_cat_sf"/>
</dbReference>
<feature type="domain" description="Tyr recombinase" evidence="2">
    <location>
        <begin position="141"/>
        <end position="387"/>
    </location>
</feature>
<dbReference type="SUPFAM" id="SSF56349">
    <property type="entry name" value="DNA breaking-rejoining enzymes"/>
    <property type="match status" value="1"/>
</dbReference>
<dbReference type="PROSITE" id="PS51898">
    <property type="entry name" value="TYR_RECOMBINASE"/>
    <property type="match status" value="1"/>
</dbReference>
<protein>
    <submittedName>
        <fullName evidence="3">Site-specific integrase</fullName>
    </submittedName>
</protein>
<comment type="caution">
    <text evidence="3">The sequence shown here is derived from an EMBL/GenBank/DDBJ whole genome shotgun (WGS) entry which is preliminary data.</text>
</comment>
<dbReference type="EMBL" id="JAEILT010000005">
    <property type="protein sequence ID" value="MBJ2135814.1"/>
    <property type="molecule type" value="Genomic_DNA"/>
</dbReference>